<feature type="compositionally biased region" description="Basic and acidic residues" evidence="1">
    <location>
        <begin position="54"/>
        <end position="68"/>
    </location>
</feature>
<evidence type="ECO:0000313" key="2">
    <source>
        <dbReference type="EMBL" id="OBZ70759.1"/>
    </source>
</evidence>
<feature type="region of interest" description="Disordered" evidence="1">
    <location>
        <begin position="29"/>
        <end position="72"/>
    </location>
</feature>
<accession>A0A1C7M338</accession>
<keyword evidence="3" id="KW-1185">Reference proteome</keyword>
<name>A0A1C7M338_GRIFR</name>
<sequence length="99" mass="11562">MIYVCPWAYKVPGPSRRKWETTRRGVTCRVHAKRKRKREKSPGLQDGEGEGEANESKEEERGMLEKTKTFYNRPRKRNEENCECDGATGTVWIVRDTKS</sequence>
<reference evidence="2 3" key="1">
    <citation type="submission" date="2016-03" db="EMBL/GenBank/DDBJ databases">
        <title>Whole genome sequencing of Grifola frondosa 9006-11.</title>
        <authorList>
            <person name="Min B."/>
            <person name="Park H."/>
            <person name="Kim J.-G."/>
            <person name="Cho H."/>
            <person name="Oh Y.-L."/>
            <person name="Kong W.-S."/>
            <person name="Choi I.-G."/>
        </authorList>
    </citation>
    <scope>NUCLEOTIDE SEQUENCE [LARGE SCALE GENOMIC DNA]</scope>
    <source>
        <strain evidence="2 3">9006-11</strain>
    </source>
</reference>
<comment type="caution">
    <text evidence="2">The sequence shown here is derived from an EMBL/GenBank/DDBJ whole genome shotgun (WGS) entry which is preliminary data.</text>
</comment>
<dbReference type="Proteomes" id="UP000092993">
    <property type="component" value="Unassembled WGS sequence"/>
</dbReference>
<evidence type="ECO:0000256" key="1">
    <source>
        <dbReference type="SAM" id="MobiDB-lite"/>
    </source>
</evidence>
<gene>
    <name evidence="2" type="ORF">A0H81_09289</name>
</gene>
<dbReference type="AlphaFoldDB" id="A0A1C7M338"/>
<dbReference type="EMBL" id="LUGG01000013">
    <property type="protein sequence ID" value="OBZ70759.1"/>
    <property type="molecule type" value="Genomic_DNA"/>
</dbReference>
<evidence type="ECO:0000313" key="3">
    <source>
        <dbReference type="Proteomes" id="UP000092993"/>
    </source>
</evidence>
<feature type="compositionally biased region" description="Basic residues" evidence="1">
    <location>
        <begin position="30"/>
        <end position="39"/>
    </location>
</feature>
<protein>
    <submittedName>
        <fullName evidence="2">Uncharacterized protein</fullName>
    </submittedName>
</protein>
<organism evidence="2 3">
    <name type="scientific">Grifola frondosa</name>
    <name type="common">Maitake</name>
    <name type="synonym">Polyporus frondosus</name>
    <dbReference type="NCBI Taxonomy" id="5627"/>
    <lineage>
        <taxon>Eukaryota</taxon>
        <taxon>Fungi</taxon>
        <taxon>Dikarya</taxon>
        <taxon>Basidiomycota</taxon>
        <taxon>Agaricomycotina</taxon>
        <taxon>Agaricomycetes</taxon>
        <taxon>Polyporales</taxon>
        <taxon>Grifolaceae</taxon>
        <taxon>Grifola</taxon>
    </lineage>
</organism>
<proteinExistence type="predicted"/>